<evidence type="ECO:0000256" key="4">
    <source>
        <dbReference type="ARBA" id="ARBA00022475"/>
    </source>
</evidence>
<name>A0A9D2J612_9MICO</name>
<dbReference type="Pfam" id="PF01925">
    <property type="entry name" value="TauE"/>
    <property type="match status" value="1"/>
</dbReference>
<keyword evidence="3" id="KW-0813">Transport</keyword>
<gene>
    <name evidence="9" type="ORF">H9815_19065</name>
</gene>
<feature type="transmembrane region" description="Helical" evidence="8">
    <location>
        <begin position="185"/>
        <end position="204"/>
    </location>
</feature>
<dbReference type="Proteomes" id="UP000824037">
    <property type="component" value="Unassembled WGS sequence"/>
</dbReference>
<comment type="subcellular location">
    <subcellularLocation>
        <location evidence="1 8">Cell membrane</location>
        <topology evidence="1 8">Multi-pass membrane protein</topology>
    </subcellularLocation>
</comment>
<evidence type="ECO:0000256" key="2">
    <source>
        <dbReference type="ARBA" id="ARBA00009142"/>
    </source>
</evidence>
<feature type="transmembrane region" description="Helical" evidence="8">
    <location>
        <begin position="216"/>
        <end position="234"/>
    </location>
</feature>
<sequence length="236" mass="24617">MTLAVFVLLGVTVFVAAFAQGSAGMGFAMIAAPVVSLVDPALIPVLLLVLMIPLNSYVGWRERADLDWRGITWISVGRFAGTFLGLWILLVVSMQQLSLLIGISTIVAAVVALLAPAFDPNRTGLTVVGLITGVTETSTGVGGPPLALAYQHKSGPMLRSTVAVCFLVGEVISLVVLGISGQIQGATLLVSAALLPFVGLGSFVSRFTHHRLDGPLLRYLVLVFAIVSGIIVIAQA</sequence>
<evidence type="ECO:0000256" key="3">
    <source>
        <dbReference type="ARBA" id="ARBA00022448"/>
    </source>
</evidence>
<keyword evidence="5 8" id="KW-0812">Transmembrane</keyword>
<keyword evidence="4 8" id="KW-1003">Cell membrane</keyword>
<feature type="transmembrane region" description="Helical" evidence="8">
    <location>
        <begin position="161"/>
        <end position="179"/>
    </location>
</feature>
<dbReference type="PANTHER" id="PTHR30269:SF37">
    <property type="entry name" value="MEMBRANE TRANSPORTER PROTEIN"/>
    <property type="match status" value="1"/>
</dbReference>
<evidence type="ECO:0000256" key="8">
    <source>
        <dbReference type="RuleBase" id="RU363041"/>
    </source>
</evidence>
<evidence type="ECO:0000256" key="6">
    <source>
        <dbReference type="ARBA" id="ARBA00022989"/>
    </source>
</evidence>
<reference evidence="9" key="1">
    <citation type="journal article" date="2021" name="PeerJ">
        <title>Extensive microbial diversity within the chicken gut microbiome revealed by metagenomics and culture.</title>
        <authorList>
            <person name="Gilroy R."/>
            <person name="Ravi A."/>
            <person name="Getino M."/>
            <person name="Pursley I."/>
            <person name="Horton D.L."/>
            <person name="Alikhan N.F."/>
            <person name="Baker D."/>
            <person name="Gharbi K."/>
            <person name="Hall N."/>
            <person name="Watson M."/>
            <person name="Adriaenssens E.M."/>
            <person name="Foster-Nyarko E."/>
            <person name="Jarju S."/>
            <person name="Secka A."/>
            <person name="Antonio M."/>
            <person name="Oren A."/>
            <person name="Chaudhuri R.R."/>
            <person name="La Ragione R."/>
            <person name="Hildebrand F."/>
            <person name="Pallen M.J."/>
        </authorList>
    </citation>
    <scope>NUCLEOTIDE SEQUENCE</scope>
    <source>
        <strain evidence="9">ChiGjej4B4-7305</strain>
    </source>
</reference>
<proteinExistence type="inferred from homology"/>
<dbReference type="AlphaFoldDB" id="A0A9D2J612"/>
<dbReference type="EMBL" id="DXBY01000326">
    <property type="protein sequence ID" value="HIZ37883.1"/>
    <property type="molecule type" value="Genomic_DNA"/>
</dbReference>
<organism evidence="9 10">
    <name type="scientific">Candidatus Ruania gallistercoris</name>
    <dbReference type="NCBI Taxonomy" id="2838746"/>
    <lineage>
        <taxon>Bacteria</taxon>
        <taxon>Bacillati</taxon>
        <taxon>Actinomycetota</taxon>
        <taxon>Actinomycetes</taxon>
        <taxon>Micrococcales</taxon>
        <taxon>Ruaniaceae</taxon>
        <taxon>Ruania</taxon>
    </lineage>
</organism>
<feature type="transmembrane region" description="Helical" evidence="8">
    <location>
        <begin position="71"/>
        <end position="90"/>
    </location>
</feature>
<comment type="similarity">
    <text evidence="2 8">Belongs to the 4-toluene sulfonate uptake permease (TSUP) (TC 2.A.102) family.</text>
</comment>
<evidence type="ECO:0000256" key="5">
    <source>
        <dbReference type="ARBA" id="ARBA00022692"/>
    </source>
</evidence>
<dbReference type="GO" id="GO:0005886">
    <property type="term" value="C:plasma membrane"/>
    <property type="evidence" value="ECO:0007669"/>
    <property type="project" value="UniProtKB-SubCell"/>
</dbReference>
<reference evidence="9" key="2">
    <citation type="submission" date="2021-04" db="EMBL/GenBank/DDBJ databases">
        <authorList>
            <person name="Gilroy R."/>
        </authorList>
    </citation>
    <scope>NUCLEOTIDE SEQUENCE</scope>
    <source>
        <strain evidence="9">ChiGjej4B4-7305</strain>
    </source>
</reference>
<accession>A0A9D2J612</accession>
<dbReference type="InterPro" id="IPR002781">
    <property type="entry name" value="TM_pro_TauE-like"/>
</dbReference>
<keyword evidence="6 8" id="KW-1133">Transmembrane helix</keyword>
<evidence type="ECO:0000313" key="10">
    <source>
        <dbReference type="Proteomes" id="UP000824037"/>
    </source>
</evidence>
<feature type="transmembrane region" description="Helical" evidence="8">
    <location>
        <begin position="29"/>
        <end position="50"/>
    </location>
</feature>
<feature type="transmembrane region" description="Helical" evidence="8">
    <location>
        <begin position="96"/>
        <end position="115"/>
    </location>
</feature>
<dbReference type="InterPro" id="IPR052017">
    <property type="entry name" value="TSUP"/>
</dbReference>
<comment type="caution">
    <text evidence="9">The sequence shown here is derived from an EMBL/GenBank/DDBJ whole genome shotgun (WGS) entry which is preliminary data.</text>
</comment>
<evidence type="ECO:0000256" key="1">
    <source>
        <dbReference type="ARBA" id="ARBA00004651"/>
    </source>
</evidence>
<dbReference type="PANTHER" id="PTHR30269">
    <property type="entry name" value="TRANSMEMBRANE PROTEIN YFCA"/>
    <property type="match status" value="1"/>
</dbReference>
<evidence type="ECO:0000313" key="9">
    <source>
        <dbReference type="EMBL" id="HIZ37883.1"/>
    </source>
</evidence>
<evidence type="ECO:0000256" key="7">
    <source>
        <dbReference type="ARBA" id="ARBA00023136"/>
    </source>
</evidence>
<protein>
    <recommendedName>
        <fullName evidence="8">Probable membrane transporter protein</fullName>
    </recommendedName>
</protein>
<keyword evidence="7 8" id="KW-0472">Membrane</keyword>